<dbReference type="Pfam" id="PF00046">
    <property type="entry name" value="Homeodomain"/>
    <property type="match status" value="1"/>
</dbReference>
<keyword evidence="9" id="KW-1185">Reference proteome</keyword>
<dbReference type="Gene3D" id="1.10.10.60">
    <property type="entry name" value="Homeodomain-like"/>
    <property type="match status" value="1"/>
</dbReference>
<name>A0AAV1CTG2_OLDCO</name>
<evidence type="ECO:0000256" key="6">
    <source>
        <dbReference type="SAM" id="MobiDB-lite"/>
    </source>
</evidence>
<dbReference type="PANTHER" id="PTHR45714">
    <property type="entry name" value="HOMEOBOX-LEUCINE ZIPPER PROTEIN HAT14"/>
    <property type="match status" value="1"/>
</dbReference>
<dbReference type="InterPro" id="IPR009057">
    <property type="entry name" value="Homeodomain-like_sf"/>
</dbReference>
<gene>
    <name evidence="8" type="ORF">OLC1_LOCUS8642</name>
</gene>
<dbReference type="SUPFAM" id="SSF46689">
    <property type="entry name" value="Homeodomain-like"/>
    <property type="match status" value="1"/>
</dbReference>
<keyword evidence="4 5" id="KW-0238">DNA-binding</keyword>
<dbReference type="CDD" id="cd00086">
    <property type="entry name" value="homeodomain"/>
    <property type="match status" value="1"/>
</dbReference>
<feature type="DNA-binding region" description="Homeobox" evidence="4">
    <location>
        <begin position="80"/>
        <end position="139"/>
    </location>
</feature>
<reference evidence="8" key="1">
    <citation type="submission" date="2023-03" db="EMBL/GenBank/DDBJ databases">
        <authorList>
            <person name="Julca I."/>
        </authorList>
    </citation>
    <scope>NUCLEOTIDE SEQUENCE</scope>
</reference>
<dbReference type="PROSITE" id="PS50071">
    <property type="entry name" value="HOMEOBOX_2"/>
    <property type="match status" value="1"/>
</dbReference>
<dbReference type="PANTHER" id="PTHR45714:SF81">
    <property type="entry name" value="HOMEOBOX-LEUCINE ZIPPER PROTEIN HAT22-LIKE"/>
    <property type="match status" value="1"/>
</dbReference>
<keyword evidence="2" id="KW-0805">Transcription regulation</keyword>
<protein>
    <submittedName>
        <fullName evidence="8">OLC1v1035077C1</fullName>
    </submittedName>
</protein>
<evidence type="ECO:0000256" key="1">
    <source>
        <dbReference type="ARBA" id="ARBA00004123"/>
    </source>
</evidence>
<keyword evidence="4 5" id="KW-0539">Nucleus</keyword>
<dbReference type="SMART" id="SM00389">
    <property type="entry name" value="HOX"/>
    <property type="match status" value="1"/>
</dbReference>
<keyword evidence="3" id="KW-0804">Transcription</keyword>
<feature type="region of interest" description="Disordered" evidence="6">
    <location>
        <begin position="53"/>
        <end position="86"/>
    </location>
</feature>
<evidence type="ECO:0000259" key="7">
    <source>
        <dbReference type="PROSITE" id="PS50071"/>
    </source>
</evidence>
<dbReference type="InterPro" id="IPR050762">
    <property type="entry name" value="HD-ZIP_Homeobox_LZ_Class_II"/>
</dbReference>
<evidence type="ECO:0000313" key="9">
    <source>
        <dbReference type="Proteomes" id="UP001161247"/>
    </source>
</evidence>
<evidence type="ECO:0000313" key="8">
    <source>
        <dbReference type="EMBL" id="CAI9098433.1"/>
    </source>
</evidence>
<dbReference type="EMBL" id="OX459120">
    <property type="protein sequence ID" value="CAI9098433.1"/>
    <property type="molecule type" value="Genomic_DNA"/>
</dbReference>
<organism evidence="8 9">
    <name type="scientific">Oldenlandia corymbosa var. corymbosa</name>
    <dbReference type="NCBI Taxonomy" id="529605"/>
    <lineage>
        <taxon>Eukaryota</taxon>
        <taxon>Viridiplantae</taxon>
        <taxon>Streptophyta</taxon>
        <taxon>Embryophyta</taxon>
        <taxon>Tracheophyta</taxon>
        <taxon>Spermatophyta</taxon>
        <taxon>Magnoliopsida</taxon>
        <taxon>eudicotyledons</taxon>
        <taxon>Gunneridae</taxon>
        <taxon>Pentapetalae</taxon>
        <taxon>asterids</taxon>
        <taxon>lamiids</taxon>
        <taxon>Gentianales</taxon>
        <taxon>Rubiaceae</taxon>
        <taxon>Rubioideae</taxon>
        <taxon>Spermacoceae</taxon>
        <taxon>Hedyotis-Oldenlandia complex</taxon>
        <taxon>Oldenlandia</taxon>
    </lineage>
</organism>
<comment type="subcellular location">
    <subcellularLocation>
        <location evidence="1 4 5">Nucleus</location>
    </subcellularLocation>
</comment>
<dbReference type="GO" id="GO:0005634">
    <property type="term" value="C:nucleus"/>
    <property type="evidence" value="ECO:0007669"/>
    <property type="project" value="UniProtKB-SubCell"/>
</dbReference>
<proteinExistence type="predicted"/>
<evidence type="ECO:0000256" key="3">
    <source>
        <dbReference type="ARBA" id="ARBA00023163"/>
    </source>
</evidence>
<keyword evidence="4 5" id="KW-0371">Homeobox</keyword>
<dbReference type="InterPro" id="IPR001356">
    <property type="entry name" value="HD"/>
</dbReference>
<evidence type="ECO:0000256" key="2">
    <source>
        <dbReference type="ARBA" id="ARBA00023015"/>
    </source>
</evidence>
<evidence type="ECO:0000256" key="4">
    <source>
        <dbReference type="PROSITE-ProRule" id="PRU00108"/>
    </source>
</evidence>
<dbReference type="Proteomes" id="UP001161247">
    <property type="component" value="Chromosome 3"/>
</dbReference>
<dbReference type="GO" id="GO:0003677">
    <property type="term" value="F:DNA binding"/>
    <property type="evidence" value="ECO:0007669"/>
    <property type="project" value="UniProtKB-UniRule"/>
</dbReference>
<feature type="domain" description="Homeobox" evidence="7">
    <location>
        <begin position="78"/>
        <end position="138"/>
    </location>
</feature>
<accession>A0AAV1CTG2</accession>
<dbReference type="AlphaFoldDB" id="A0AAV1CTG2"/>
<sequence>MEDYDEVCNTKLALGIGSANSSPKSTTKEDHLIHDPLSLNLSFGLGASSSRAVGESSRYSSSNEEEGDHLNHNNNNNNSGSRKKLRLSREQSFVLEENFKEHTTLNTAQKNSLATLLNLKPRQVEVWFQNRRASELQALKKFQERVPALRFAHHPAAKNGGTDSVCLSCCRWKIESDRGNPGSEPPAASSLNRVAVDDKKVVLKPKQSGLKMHG</sequence>
<evidence type="ECO:0000256" key="5">
    <source>
        <dbReference type="RuleBase" id="RU000682"/>
    </source>
</evidence>